<dbReference type="AlphaFoldDB" id="A0A9P8MNK3"/>
<dbReference type="InterPro" id="IPR012462">
    <property type="entry name" value="UFSP1/2_DUB_cat"/>
</dbReference>
<evidence type="ECO:0000256" key="1">
    <source>
        <dbReference type="ARBA" id="ARBA00022801"/>
    </source>
</evidence>
<accession>A0A9P8MNK3</accession>
<organism evidence="3 4">
    <name type="scientific">Hirsutella rhossiliensis</name>
    <dbReference type="NCBI Taxonomy" id="111463"/>
    <lineage>
        <taxon>Eukaryota</taxon>
        <taxon>Fungi</taxon>
        <taxon>Dikarya</taxon>
        <taxon>Ascomycota</taxon>
        <taxon>Pezizomycotina</taxon>
        <taxon>Sordariomycetes</taxon>
        <taxon>Hypocreomycetidae</taxon>
        <taxon>Hypocreales</taxon>
        <taxon>Ophiocordycipitaceae</taxon>
        <taxon>Hirsutella</taxon>
    </lineage>
</organism>
<comment type="caution">
    <text evidence="3">The sequence shown here is derived from an EMBL/GenBank/DDBJ whole genome shotgun (WGS) entry which is preliminary data.</text>
</comment>
<dbReference type="Pfam" id="PF07910">
    <property type="entry name" value="Peptidase_C78"/>
    <property type="match status" value="1"/>
</dbReference>
<dbReference type="GO" id="GO:0016787">
    <property type="term" value="F:hydrolase activity"/>
    <property type="evidence" value="ECO:0007669"/>
    <property type="project" value="UniProtKB-KW"/>
</dbReference>
<reference evidence="3" key="1">
    <citation type="submission" date="2021-09" db="EMBL/GenBank/DDBJ databases">
        <title>A high-quality genome of the endoparasitic fungus Hirsutella rhossiliensis with a comparison of Hirsutella genomes reveals transposable elements contributing to genome size variation.</title>
        <authorList>
            <person name="Lin R."/>
            <person name="Jiao Y."/>
            <person name="Sun X."/>
            <person name="Ling J."/>
            <person name="Xie B."/>
            <person name="Cheng X."/>
        </authorList>
    </citation>
    <scope>NUCLEOTIDE SEQUENCE</scope>
    <source>
        <strain evidence="3">HR02</strain>
    </source>
</reference>
<proteinExistence type="predicted"/>
<keyword evidence="1" id="KW-0378">Hydrolase</keyword>
<evidence type="ECO:0000313" key="4">
    <source>
        <dbReference type="Proteomes" id="UP000824596"/>
    </source>
</evidence>
<protein>
    <submittedName>
        <fullName evidence="3">Peptidase family c78 domain-containing protein</fullName>
    </submittedName>
</protein>
<keyword evidence="4" id="KW-1185">Reference proteome</keyword>
<evidence type="ECO:0000313" key="3">
    <source>
        <dbReference type="EMBL" id="KAH0959488.1"/>
    </source>
</evidence>
<evidence type="ECO:0000259" key="2">
    <source>
        <dbReference type="Pfam" id="PF07910"/>
    </source>
</evidence>
<name>A0A9P8MNK3_9HYPO</name>
<sequence>MLPAAWRLLRHRKRRDPEPSELRQLNGHLTLTDKTQGSQDQARPRLKTFYLGKSAHEQNMPTWLVKKLEKEGQVCTRGVLSALEKLLRQCSLTKIAYLCHPCVPHISKLPREGGLCGYRNIQTLVSYLIETRSPGSEHFGNHLPTVLEVQDLIEQAWDKGYNPQDRLEIGDIKRTRKFIGTPEAQALFHSLDISCSVQAFRQTECTEARERLLETLEDYFKRGWQGANSAKVRSTNLPPIYLQRQGHSVTVIGIERQQDNQVYILVFDPSRGESSSIKRLIGRDKFPMASKLLEPYRRGMKHLGKYDEFEILW</sequence>
<gene>
    <name evidence="3" type="ORF">HRG_09270</name>
</gene>
<dbReference type="Proteomes" id="UP000824596">
    <property type="component" value="Unassembled WGS sequence"/>
</dbReference>
<dbReference type="EMBL" id="JAIZPD010000012">
    <property type="protein sequence ID" value="KAH0959488.1"/>
    <property type="molecule type" value="Genomic_DNA"/>
</dbReference>
<dbReference type="OrthoDB" id="288987at2759"/>
<dbReference type="Gene3D" id="3.90.70.130">
    <property type="match status" value="1"/>
</dbReference>
<dbReference type="RefSeq" id="XP_044717001.1">
    <property type="nucleotide sequence ID" value="XM_044867741.1"/>
</dbReference>
<feature type="domain" description="UFSP1/2/DUB catalytic" evidence="2">
    <location>
        <begin position="96"/>
        <end position="312"/>
    </location>
</feature>
<dbReference type="GeneID" id="68358399"/>